<evidence type="ECO:0008006" key="3">
    <source>
        <dbReference type="Google" id="ProtNLM"/>
    </source>
</evidence>
<dbReference type="EMBL" id="JAVDPW010000003">
    <property type="protein sequence ID" value="MDR6289070.1"/>
    <property type="molecule type" value="Genomic_DNA"/>
</dbReference>
<comment type="caution">
    <text evidence="1">The sequence shown here is derived from an EMBL/GenBank/DDBJ whole genome shotgun (WGS) entry which is preliminary data.</text>
</comment>
<accession>A0ABU1JKF3</accession>
<proteinExistence type="predicted"/>
<dbReference type="RefSeq" id="WP_309793208.1">
    <property type="nucleotide sequence ID" value="NZ_JAVDPW010000003.1"/>
</dbReference>
<evidence type="ECO:0000313" key="2">
    <source>
        <dbReference type="Proteomes" id="UP001262410"/>
    </source>
</evidence>
<organism evidence="1 2">
    <name type="scientific">Inquilinus ginsengisoli</name>
    <dbReference type="NCBI Taxonomy" id="363840"/>
    <lineage>
        <taxon>Bacteria</taxon>
        <taxon>Pseudomonadati</taxon>
        <taxon>Pseudomonadota</taxon>
        <taxon>Alphaproteobacteria</taxon>
        <taxon>Rhodospirillales</taxon>
        <taxon>Rhodospirillaceae</taxon>
        <taxon>Inquilinus</taxon>
    </lineage>
</organism>
<keyword evidence="2" id="KW-1185">Reference proteome</keyword>
<sequence length="224" mass="24506">MVNWSRAIPAYGTLQAKFGGKGHVGRETDQAGVMRATEGLAYPVACIWLPAAGRGYGHASVFIQEPQGEFPETDTSSYASLFPGEDTRTGQQGARIEHLAPGRMLTAEFTCFVEDCAAESGKEGVFRLPDHMVPMGGLDILRMQAAWNAIRDKPDAHYRLMRKNCATIAARVIRAGMATKQHVLSPLLTHKAWWTPHDVLLLAQACPKSDYDRRIDGLVTALKG</sequence>
<evidence type="ECO:0000313" key="1">
    <source>
        <dbReference type="EMBL" id="MDR6289070.1"/>
    </source>
</evidence>
<dbReference type="Proteomes" id="UP001262410">
    <property type="component" value="Unassembled WGS sequence"/>
</dbReference>
<gene>
    <name evidence="1" type="ORF">E9232_001585</name>
</gene>
<name>A0ABU1JKF3_9PROT</name>
<reference evidence="1 2" key="1">
    <citation type="submission" date="2023-07" db="EMBL/GenBank/DDBJ databases">
        <title>Sorghum-associated microbial communities from plants grown in Nebraska, USA.</title>
        <authorList>
            <person name="Schachtman D."/>
        </authorList>
    </citation>
    <scope>NUCLEOTIDE SEQUENCE [LARGE SCALE GENOMIC DNA]</scope>
    <source>
        <strain evidence="1 2">584</strain>
    </source>
</reference>
<protein>
    <recommendedName>
        <fullName evidence="3">DUF4105 domain-containing protein</fullName>
    </recommendedName>
</protein>